<dbReference type="SUPFAM" id="SSF49313">
    <property type="entry name" value="Cadherin-like"/>
    <property type="match status" value="2"/>
</dbReference>
<dbReference type="SMART" id="SM00112">
    <property type="entry name" value="CA"/>
    <property type="match status" value="1"/>
</dbReference>
<keyword evidence="2 9" id="KW-0812">Transmembrane</keyword>
<dbReference type="OrthoDB" id="6252479at2759"/>
<proteinExistence type="predicted"/>
<feature type="transmembrane region" description="Helical" evidence="9">
    <location>
        <begin position="29"/>
        <end position="52"/>
    </location>
</feature>
<dbReference type="InterPro" id="IPR020894">
    <property type="entry name" value="Cadherin_CS"/>
</dbReference>
<dbReference type="PROSITE" id="PS50268">
    <property type="entry name" value="CADHERIN_2"/>
    <property type="match status" value="2"/>
</dbReference>
<dbReference type="InterPro" id="IPR050174">
    <property type="entry name" value="Protocadherin/Cadherin-CA"/>
</dbReference>
<evidence type="ECO:0000259" key="10">
    <source>
        <dbReference type="PROSITE" id="PS50268"/>
    </source>
</evidence>
<dbReference type="InterPro" id="IPR002126">
    <property type="entry name" value="Cadherin-like_dom"/>
</dbReference>
<evidence type="ECO:0000256" key="5">
    <source>
        <dbReference type="ARBA" id="ARBA00022989"/>
    </source>
</evidence>
<dbReference type="PROSITE" id="PS00232">
    <property type="entry name" value="CADHERIN_1"/>
    <property type="match status" value="1"/>
</dbReference>
<keyword evidence="5 9" id="KW-1133">Transmembrane helix</keyword>
<feature type="transmembrane region" description="Helical" evidence="9">
    <location>
        <begin position="280"/>
        <end position="299"/>
    </location>
</feature>
<dbReference type="CDD" id="cd11304">
    <property type="entry name" value="Cadherin_repeat"/>
    <property type="match status" value="2"/>
</dbReference>
<evidence type="ECO:0000256" key="6">
    <source>
        <dbReference type="ARBA" id="ARBA00023136"/>
    </source>
</evidence>
<evidence type="ECO:0000256" key="4">
    <source>
        <dbReference type="ARBA" id="ARBA00022837"/>
    </source>
</evidence>
<keyword evidence="4 8" id="KW-0106">Calcium</keyword>
<dbReference type="AlphaFoldDB" id="A0A6H5GLQ6"/>
<dbReference type="EMBL" id="CADCXU010014370">
    <property type="protein sequence ID" value="CAB0004038.1"/>
    <property type="molecule type" value="Genomic_DNA"/>
</dbReference>
<evidence type="ECO:0000256" key="7">
    <source>
        <dbReference type="ARBA" id="ARBA00023180"/>
    </source>
</evidence>
<dbReference type="PANTHER" id="PTHR24028:SF328">
    <property type="entry name" value="CADHERIN-3"/>
    <property type="match status" value="1"/>
</dbReference>
<gene>
    <name evidence="11" type="ORF">NTEN_LOCUS9515</name>
</gene>
<name>A0A6H5GLQ6_9HEMI</name>
<dbReference type="FunFam" id="2.60.40.60:FF:000092">
    <property type="entry name" value="Protocadherin 8"/>
    <property type="match status" value="1"/>
</dbReference>
<dbReference type="GO" id="GO:0005509">
    <property type="term" value="F:calcium ion binding"/>
    <property type="evidence" value="ECO:0007669"/>
    <property type="project" value="UniProtKB-UniRule"/>
</dbReference>
<keyword evidence="6 9" id="KW-0472">Membrane</keyword>
<sequence>MEVEFPYFRELPRRTPDPDFHVPEGHPRLGLLGMPITGGLGWFLPLMIGYLLRERERIPLPAARPMGGNAPPPVRRLILENNSYVLIHIIHGSELRNHVKTSRIPVGQAFENHDVLQKRSNPLFHEFHSRPSPKCQIFQKKVSATDPDCGVNAMVNYTIGDSKESVSQLTINQVTGEICIFSPLDYETKPIYEFPVIATDRGGLSTRAIVRIQLTDVNDNWPVFYPKEYNVSVKEGAGRGGPLLTVAATDLDSGRFGTLTYSISAGNPTRAFTVNPQTDLTVCSVLFPLLQMYLFILYYRSPELLYCIIAPQKFKQTMYTLQWRRRGEMVQCARTSLLGTGRLESRILSLARSTKSSAAGAQVRAPASLHDSV</sequence>
<reference evidence="11 12" key="1">
    <citation type="submission" date="2020-02" db="EMBL/GenBank/DDBJ databases">
        <authorList>
            <person name="Ferguson B K."/>
        </authorList>
    </citation>
    <scope>NUCLEOTIDE SEQUENCE [LARGE SCALE GENOMIC DNA]</scope>
</reference>
<dbReference type="PANTHER" id="PTHR24028">
    <property type="entry name" value="CADHERIN-87A"/>
    <property type="match status" value="1"/>
</dbReference>
<keyword evidence="3" id="KW-0677">Repeat</keyword>
<evidence type="ECO:0000256" key="2">
    <source>
        <dbReference type="ARBA" id="ARBA00022692"/>
    </source>
</evidence>
<evidence type="ECO:0000313" key="12">
    <source>
        <dbReference type="Proteomes" id="UP000479000"/>
    </source>
</evidence>
<evidence type="ECO:0000256" key="9">
    <source>
        <dbReference type="SAM" id="Phobius"/>
    </source>
</evidence>
<feature type="domain" description="Cadherin" evidence="10">
    <location>
        <begin position="225"/>
        <end position="286"/>
    </location>
</feature>
<protein>
    <recommendedName>
        <fullName evidence="10">Cadherin domain-containing protein</fullName>
    </recommendedName>
</protein>
<accession>A0A6H5GLQ6</accession>
<dbReference type="Pfam" id="PF00028">
    <property type="entry name" value="Cadherin"/>
    <property type="match status" value="2"/>
</dbReference>
<dbReference type="GO" id="GO:0005886">
    <property type="term" value="C:plasma membrane"/>
    <property type="evidence" value="ECO:0007669"/>
    <property type="project" value="InterPro"/>
</dbReference>
<keyword evidence="7" id="KW-0325">Glycoprotein</keyword>
<dbReference type="GO" id="GO:0007156">
    <property type="term" value="P:homophilic cell adhesion via plasma membrane adhesion molecules"/>
    <property type="evidence" value="ECO:0007669"/>
    <property type="project" value="InterPro"/>
</dbReference>
<organism evidence="11 12">
    <name type="scientific">Nesidiocoris tenuis</name>
    <dbReference type="NCBI Taxonomy" id="355587"/>
    <lineage>
        <taxon>Eukaryota</taxon>
        <taxon>Metazoa</taxon>
        <taxon>Ecdysozoa</taxon>
        <taxon>Arthropoda</taxon>
        <taxon>Hexapoda</taxon>
        <taxon>Insecta</taxon>
        <taxon>Pterygota</taxon>
        <taxon>Neoptera</taxon>
        <taxon>Paraneoptera</taxon>
        <taxon>Hemiptera</taxon>
        <taxon>Heteroptera</taxon>
        <taxon>Panheteroptera</taxon>
        <taxon>Cimicomorpha</taxon>
        <taxon>Miridae</taxon>
        <taxon>Dicyphina</taxon>
        <taxon>Nesidiocoris</taxon>
    </lineage>
</organism>
<feature type="domain" description="Cadherin" evidence="10">
    <location>
        <begin position="142"/>
        <end position="224"/>
    </location>
</feature>
<dbReference type="Proteomes" id="UP000479000">
    <property type="component" value="Unassembled WGS sequence"/>
</dbReference>
<keyword evidence="12" id="KW-1185">Reference proteome</keyword>
<dbReference type="PRINTS" id="PR00205">
    <property type="entry name" value="CADHERIN"/>
</dbReference>
<evidence type="ECO:0000313" key="11">
    <source>
        <dbReference type="EMBL" id="CAB0004038.1"/>
    </source>
</evidence>
<evidence type="ECO:0000256" key="1">
    <source>
        <dbReference type="ARBA" id="ARBA00004167"/>
    </source>
</evidence>
<dbReference type="Gene3D" id="2.60.40.60">
    <property type="entry name" value="Cadherins"/>
    <property type="match status" value="2"/>
</dbReference>
<evidence type="ECO:0000256" key="8">
    <source>
        <dbReference type="PROSITE-ProRule" id="PRU00043"/>
    </source>
</evidence>
<dbReference type="InterPro" id="IPR015919">
    <property type="entry name" value="Cadherin-like_sf"/>
</dbReference>
<comment type="subcellular location">
    <subcellularLocation>
        <location evidence="1">Membrane</location>
        <topology evidence="1">Single-pass membrane protein</topology>
    </subcellularLocation>
</comment>
<evidence type="ECO:0000256" key="3">
    <source>
        <dbReference type="ARBA" id="ARBA00022737"/>
    </source>
</evidence>